<dbReference type="InterPro" id="IPR020568">
    <property type="entry name" value="Ribosomal_Su5_D2-typ_SF"/>
</dbReference>
<feature type="domain" description="DNA mismatch repair protein S5" evidence="1">
    <location>
        <begin position="45"/>
        <end position="163"/>
    </location>
</feature>
<dbReference type="InterPro" id="IPR013507">
    <property type="entry name" value="DNA_mismatch_S5_2-like"/>
</dbReference>
<dbReference type="GO" id="GO:0032300">
    <property type="term" value="C:mismatch repair complex"/>
    <property type="evidence" value="ECO:0007669"/>
    <property type="project" value="InterPro"/>
</dbReference>
<evidence type="ECO:0000313" key="3">
    <source>
        <dbReference type="Proteomes" id="UP000253816"/>
    </source>
</evidence>
<dbReference type="Pfam" id="PF01119">
    <property type="entry name" value="DNA_mis_repair"/>
    <property type="match status" value="1"/>
</dbReference>
<proteinExistence type="predicted"/>
<keyword evidence="3" id="KW-1185">Reference proteome</keyword>
<protein>
    <submittedName>
        <fullName evidence="2">DNA mismatch repair protein MutL</fullName>
    </submittedName>
</protein>
<accession>A0A369KCC8</accession>
<dbReference type="PANTHER" id="PTHR10073">
    <property type="entry name" value="DNA MISMATCH REPAIR PROTEIN MLH, PMS, MUTL"/>
    <property type="match status" value="1"/>
</dbReference>
<dbReference type="Gene3D" id="3.30.1370.100">
    <property type="entry name" value="MutL, C-terminal domain, regulatory subdomain"/>
    <property type="match status" value="1"/>
</dbReference>
<gene>
    <name evidence="2" type="ORF">HAT2_00645</name>
</gene>
<dbReference type="InterPro" id="IPR014790">
    <property type="entry name" value="MutL_C"/>
</dbReference>
<organism evidence="2 3">
    <name type="scientific">Candidatus Similichlamydia laticola</name>
    <dbReference type="NCBI Taxonomy" id="2170265"/>
    <lineage>
        <taxon>Bacteria</taxon>
        <taxon>Pseudomonadati</taxon>
        <taxon>Chlamydiota</taxon>
        <taxon>Chlamydiia</taxon>
        <taxon>Parachlamydiales</taxon>
        <taxon>Candidatus Parilichlamydiaceae</taxon>
        <taxon>Candidatus Similichlamydia</taxon>
    </lineage>
</organism>
<dbReference type="CDD" id="cd00782">
    <property type="entry name" value="MutL_Trans"/>
    <property type="match status" value="1"/>
</dbReference>
<dbReference type="GO" id="GO:0030983">
    <property type="term" value="F:mismatched DNA binding"/>
    <property type="evidence" value="ECO:0007669"/>
    <property type="project" value="InterPro"/>
</dbReference>
<sequence length="401" mass="45880">MILRVFSELALAHPEVHFLLEKDGELLFDLPPSSFQEMTYYLDRVSMLLGYDFSKALVPLEAHHSVGKLFGIVTRPEHSFPYRTSQYFFLNKRSIVSSLLSRALADAYEHLLPKGRVPGCLLFLEMAGHLVDVNVHPRKREVRFQDEQAIRLFVRDSVVHKFSIGESNIGKAEDRVWIEPSRPLQETLPVWSFPEIEKSLPPCQGDMPLQKEEYHPILDWSRAFVAPLRTYVLLDAAVCREAYPAFASGEEWALIDCLHALFLLSQKGRGIKERLSQFLTIPIEQSVSPCSIELMEGILHSLAPLGFSFMRSGPVQFSIHEIPASWSREESKCFIEDLAKNPSSDHLSHQFLLLQLRLSKGIRLTTYVMQCIVEKVLLCMKEGEEMSTCCVGWSPHRFFRC</sequence>
<dbReference type="InterPro" id="IPR042121">
    <property type="entry name" value="MutL_C_regsub"/>
</dbReference>
<dbReference type="Pfam" id="PF08676">
    <property type="entry name" value="MutL_C"/>
    <property type="match status" value="1"/>
</dbReference>
<dbReference type="GO" id="GO:0140664">
    <property type="term" value="F:ATP-dependent DNA damage sensor activity"/>
    <property type="evidence" value="ECO:0007669"/>
    <property type="project" value="InterPro"/>
</dbReference>
<reference evidence="2 3" key="1">
    <citation type="submission" date="2018-07" db="EMBL/GenBank/DDBJ databases">
        <title>Comparative genomics of the Candidatus Parilichlamydiaceae reveals evidence of convergent evolution and genome reduction in the phylum Chlamydiae.</title>
        <authorList>
            <person name="Taylor-Brown A."/>
            <person name="Polkinghorne A."/>
        </authorList>
    </citation>
    <scope>NUCLEOTIDE SEQUENCE [LARGE SCALE GENOMIC DNA]</scope>
    <source>
        <strain evidence="2 3">Hat2</strain>
    </source>
</reference>
<dbReference type="InterPro" id="IPR014721">
    <property type="entry name" value="Ribsml_uS5_D2-typ_fold_subgr"/>
</dbReference>
<dbReference type="Gene3D" id="3.30.230.10">
    <property type="match status" value="1"/>
</dbReference>
<dbReference type="GO" id="GO:0006298">
    <property type="term" value="P:mismatch repair"/>
    <property type="evidence" value="ECO:0007669"/>
    <property type="project" value="InterPro"/>
</dbReference>
<dbReference type="InterPro" id="IPR038973">
    <property type="entry name" value="MutL/Mlh/Pms-like"/>
</dbReference>
<dbReference type="SUPFAM" id="SSF54211">
    <property type="entry name" value="Ribosomal protein S5 domain 2-like"/>
    <property type="match status" value="1"/>
</dbReference>
<dbReference type="Proteomes" id="UP000253816">
    <property type="component" value="Unassembled WGS sequence"/>
</dbReference>
<dbReference type="PANTHER" id="PTHR10073:SF12">
    <property type="entry name" value="DNA MISMATCH REPAIR PROTEIN MLH1"/>
    <property type="match status" value="1"/>
</dbReference>
<comment type="caution">
    <text evidence="2">The sequence shown here is derived from an EMBL/GenBank/DDBJ whole genome shotgun (WGS) entry which is preliminary data.</text>
</comment>
<name>A0A369KCC8_9BACT</name>
<evidence type="ECO:0000259" key="1">
    <source>
        <dbReference type="SMART" id="SM01340"/>
    </source>
</evidence>
<dbReference type="SMART" id="SM01340">
    <property type="entry name" value="DNA_mis_repair"/>
    <property type="match status" value="1"/>
</dbReference>
<dbReference type="InterPro" id="IPR037198">
    <property type="entry name" value="MutL_C_sf"/>
</dbReference>
<dbReference type="GO" id="GO:0016887">
    <property type="term" value="F:ATP hydrolysis activity"/>
    <property type="evidence" value="ECO:0007669"/>
    <property type="project" value="InterPro"/>
</dbReference>
<evidence type="ECO:0000313" key="2">
    <source>
        <dbReference type="EMBL" id="RDB31252.1"/>
    </source>
</evidence>
<dbReference type="AlphaFoldDB" id="A0A369KCC8"/>
<dbReference type="EMBL" id="QQBG01000025">
    <property type="protein sequence ID" value="RDB31252.1"/>
    <property type="molecule type" value="Genomic_DNA"/>
</dbReference>
<dbReference type="SUPFAM" id="SSF118116">
    <property type="entry name" value="DNA mismatch repair protein MutL"/>
    <property type="match status" value="1"/>
</dbReference>
<dbReference type="GO" id="GO:0005524">
    <property type="term" value="F:ATP binding"/>
    <property type="evidence" value="ECO:0007669"/>
    <property type="project" value="InterPro"/>
</dbReference>